<organism evidence="17 18">
    <name type="scientific">Sphingobium indicum BiD32</name>
    <dbReference type="NCBI Taxonomy" id="1301087"/>
    <lineage>
        <taxon>Bacteria</taxon>
        <taxon>Pseudomonadati</taxon>
        <taxon>Pseudomonadota</taxon>
        <taxon>Alphaproteobacteria</taxon>
        <taxon>Sphingomonadales</taxon>
        <taxon>Sphingomonadaceae</taxon>
        <taxon>Sphingobium</taxon>
    </lineage>
</organism>
<dbReference type="InterPro" id="IPR034804">
    <property type="entry name" value="SQR/QFR_C/D"/>
</dbReference>
<dbReference type="InterPro" id="IPR014312">
    <property type="entry name" value="Succ_DH_anchor"/>
</dbReference>
<evidence type="ECO:0000256" key="15">
    <source>
        <dbReference type="ARBA" id="ARBA00023136"/>
    </source>
</evidence>
<dbReference type="Proteomes" id="UP000013201">
    <property type="component" value="Unassembled WGS sequence"/>
</dbReference>
<sequence>MHFWMQRVTAIANVPLVIFLLSLLVALIGLGHEAARSYIANPLVGIMLILLVVSGAFHMRLGMQVIIEDYIHSPAIKMACLVGNILFSAAIGIACIYAVLRTSLGS</sequence>
<dbReference type="AlphaFoldDB" id="N1MLY3"/>
<feature type="transmembrane region" description="Helical" evidence="16">
    <location>
        <begin position="12"/>
        <end position="32"/>
    </location>
</feature>
<dbReference type="GO" id="GO:0016020">
    <property type="term" value="C:membrane"/>
    <property type="evidence" value="ECO:0007669"/>
    <property type="project" value="UniProtKB-SubCell"/>
</dbReference>
<proteinExistence type="predicted"/>
<evidence type="ECO:0000256" key="14">
    <source>
        <dbReference type="ARBA" id="ARBA00023004"/>
    </source>
</evidence>
<evidence type="ECO:0000256" key="5">
    <source>
        <dbReference type="ARBA" id="ARBA00011558"/>
    </source>
</evidence>
<dbReference type="GO" id="GO:0006099">
    <property type="term" value="P:tricarboxylic acid cycle"/>
    <property type="evidence" value="ECO:0007669"/>
    <property type="project" value="UniProtKB-UniPathway"/>
</dbReference>
<keyword evidence="9" id="KW-0349">Heme</keyword>
<comment type="caution">
    <text evidence="17">The sequence shown here is derived from an EMBL/GenBank/DDBJ whole genome shotgun (WGS) entry which is preliminary data.</text>
</comment>
<evidence type="ECO:0000256" key="1">
    <source>
        <dbReference type="ARBA" id="ARBA00001971"/>
    </source>
</evidence>
<accession>N1MLY3</accession>
<evidence type="ECO:0000256" key="3">
    <source>
        <dbReference type="ARBA" id="ARBA00004141"/>
    </source>
</evidence>
<keyword evidence="8" id="KW-0816">Tricarboxylic acid cycle</keyword>
<protein>
    <recommendedName>
        <fullName evidence="6">Succinate dehydrogenase hydrophobic membrane anchor subunit</fullName>
    </recommendedName>
</protein>
<evidence type="ECO:0000256" key="4">
    <source>
        <dbReference type="ARBA" id="ARBA00005163"/>
    </source>
</evidence>
<keyword evidence="14" id="KW-0408">Iron</keyword>
<comment type="function">
    <text evidence="2">Membrane-anchoring subunit of succinate dehydrogenase (SDH).</text>
</comment>
<name>N1MLY3_9SPHN</name>
<dbReference type="Gene3D" id="1.20.1300.10">
    <property type="entry name" value="Fumarate reductase/succinate dehydrogenase, transmembrane subunit"/>
    <property type="match status" value="1"/>
</dbReference>
<comment type="cofactor">
    <cofactor evidence="1">
        <name>heme</name>
        <dbReference type="ChEBI" id="CHEBI:30413"/>
    </cofactor>
</comment>
<evidence type="ECO:0000313" key="17">
    <source>
        <dbReference type="EMBL" id="CCW17991.1"/>
    </source>
</evidence>
<evidence type="ECO:0000256" key="16">
    <source>
        <dbReference type="SAM" id="Phobius"/>
    </source>
</evidence>
<evidence type="ECO:0000256" key="8">
    <source>
        <dbReference type="ARBA" id="ARBA00022532"/>
    </source>
</evidence>
<evidence type="ECO:0000256" key="11">
    <source>
        <dbReference type="ARBA" id="ARBA00022723"/>
    </source>
</evidence>
<keyword evidence="11" id="KW-0479">Metal-binding</keyword>
<gene>
    <name evidence="17" type="ORF">EBBID32_23410</name>
</gene>
<dbReference type="UniPathway" id="UPA00223"/>
<keyword evidence="13 16" id="KW-1133">Transmembrane helix</keyword>
<comment type="pathway">
    <text evidence="4">Carbohydrate metabolism; tricarboxylic acid cycle.</text>
</comment>
<evidence type="ECO:0000256" key="10">
    <source>
        <dbReference type="ARBA" id="ARBA00022692"/>
    </source>
</evidence>
<evidence type="ECO:0000256" key="6">
    <source>
        <dbReference type="ARBA" id="ARBA00019425"/>
    </source>
</evidence>
<dbReference type="GO" id="GO:0020037">
    <property type="term" value="F:heme binding"/>
    <property type="evidence" value="ECO:0007669"/>
    <property type="project" value="InterPro"/>
</dbReference>
<dbReference type="EMBL" id="CAVK010000115">
    <property type="protein sequence ID" value="CCW17991.1"/>
    <property type="molecule type" value="Genomic_DNA"/>
</dbReference>
<evidence type="ECO:0000256" key="2">
    <source>
        <dbReference type="ARBA" id="ARBA00004050"/>
    </source>
</evidence>
<evidence type="ECO:0000256" key="9">
    <source>
        <dbReference type="ARBA" id="ARBA00022617"/>
    </source>
</evidence>
<keyword evidence="12" id="KW-0249">Electron transport</keyword>
<dbReference type="SUPFAM" id="SSF81343">
    <property type="entry name" value="Fumarate reductase respiratory complex transmembrane subunits"/>
    <property type="match status" value="1"/>
</dbReference>
<dbReference type="NCBIfam" id="TIGR02968">
    <property type="entry name" value="succ_dehyd_anc"/>
    <property type="match status" value="1"/>
</dbReference>
<keyword evidence="7" id="KW-0813">Transport</keyword>
<dbReference type="Pfam" id="PF01127">
    <property type="entry name" value="Sdh_cyt"/>
    <property type="match status" value="1"/>
</dbReference>
<evidence type="ECO:0000313" key="18">
    <source>
        <dbReference type="Proteomes" id="UP000013201"/>
    </source>
</evidence>
<reference evidence="18" key="2">
    <citation type="submission" date="2013-04" db="EMBL/GenBank/DDBJ databases">
        <title>Bisphenol A degrading Sphingobium sp. strain BiD32.</title>
        <authorList>
            <person name="Nielsen J.L."/>
            <person name="Zhou N.A."/>
            <person name="Kjeldal H."/>
        </authorList>
    </citation>
    <scope>NUCLEOTIDE SEQUENCE [LARGE SCALE GENOMIC DNA]</scope>
    <source>
        <strain evidence="18">BiD32</strain>
    </source>
</reference>
<dbReference type="CDD" id="cd03495">
    <property type="entry name" value="SQR_TypeC_SdhD_like"/>
    <property type="match status" value="1"/>
</dbReference>
<dbReference type="GO" id="GO:0046872">
    <property type="term" value="F:metal ion binding"/>
    <property type="evidence" value="ECO:0007669"/>
    <property type="project" value="UniProtKB-KW"/>
</dbReference>
<evidence type="ECO:0000256" key="12">
    <source>
        <dbReference type="ARBA" id="ARBA00022982"/>
    </source>
</evidence>
<comment type="subcellular location">
    <subcellularLocation>
        <location evidence="3">Membrane</location>
        <topology evidence="3">Multi-pass membrane protein</topology>
    </subcellularLocation>
</comment>
<reference evidence="17 18" key="1">
    <citation type="submission" date="2013-03" db="EMBL/GenBank/DDBJ databases">
        <authorList>
            <person name="Le V."/>
        </authorList>
    </citation>
    <scope>NUCLEOTIDE SEQUENCE [LARGE SCALE GENOMIC DNA]</scope>
    <source>
        <strain evidence="17 18">BiD32</strain>
    </source>
</reference>
<keyword evidence="10 16" id="KW-0812">Transmembrane</keyword>
<feature type="transmembrane region" description="Helical" evidence="16">
    <location>
        <begin position="78"/>
        <end position="100"/>
    </location>
</feature>
<evidence type="ECO:0000256" key="13">
    <source>
        <dbReference type="ARBA" id="ARBA00022989"/>
    </source>
</evidence>
<keyword evidence="18" id="KW-1185">Reference proteome</keyword>
<dbReference type="InterPro" id="IPR000701">
    <property type="entry name" value="SuccDH_FuR_B_TM-su"/>
</dbReference>
<comment type="subunit">
    <text evidence="5">Part of an enzyme complex containing four subunits: a flavoprotein, an iron-sulfur protein, plus two membrane-anchoring proteins, SdhC and SdhD.</text>
</comment>
<keyword evidence="15 16" id="KW-0472">Membrane</keyword>
<feature type="transmembrane region" description="Helical" evidence="16">
    <location>
        <begin position="38"/>
        <end position="57"/>
    </location>
</feature>
<evidence type="ECO:0000256" key="7">
    <source>
        <dbReference type="ARBA" id="ARBA00022448"/>
    </source>
</evidence>